<dbReference type="Pfam" id="PF16087">
    <property type="entry name" value="DUF4817"/>
    <property type="match status" value="1"/>
</dbReference>
<dbReference type="Gene3D" id="3.30.40.10">
    <property type="entry name" value="Zinc/RING finger domain, C3HC4 (zinc finger)"/>
    <property type="match status" value="1"/>
</dbReference>
<feature type="compositionally biased region" description="Low complexity" evidence="1">
    <location>
        <begin position="463"/>
        <end position="478"/>
    </location>
</feature>
<keyword evidence="4" id="KW-1185">Reference proteome</keyword>
<evidence type="ECO:0000256" key="1">
    <source>
        <dbReference type="SAM" id="MobiDB-lite"/>
    </source>
</evidence>
<evidence type="ECO:0000313" key="4">
    <source>
        <dbReference type="Proteomes" id="UP001148838"/>
    </source>
</evidence>
<protein>
    <recommendedName>
        <fullName evidence="2">DUF4817 domain-containing protein</fullName>
    </recommendedName>
</protein>
<feature type="compositionally biased region" description="Polar residues" evidence="1">
    <location>
        <begin position="308"/>
        <end position="323"/>
    </location>
</feature>
<reference evidence="3 4" key="1">
    <citation type="journal article" date="2022" name="Allergy">
        <title>Genome assembly and annotation of Periplaneta americana reveal a comprehensive cockroach allergen profile.</title>
        <authorList>
            <person name="Wang L."/>
            <person name="Xiong Q."/>
            <person name="Saelim N."/>
            <person name="Wang L."/>
            <person name="Nong W."/>
            <person name="Wan A.T."/>
            <person name="Shi M."/>
            <person name="Liu X."/>
            <person name="Cao Q."/>
            <person name="Hui J.H.L."/>
            <person name="Sookrung N."/>
            <person name="Leung T.F."/>
            <person name="Tungtrongchitr A."/>
            <person name="Tsui S.K.W."/>
        </authorList>
    </citation>
    <scope>NUCLEOTIDE SEQUENCE [LARGE SCALE GENOMIC DNA]</scope>
    <source>
        <strain evidence="3">PWHHKU_190912</strain>
    </source>
</reference>
<sequence>MLADSRIRTITMHSNSHLQCLTKFRCKNMRLRTFNLRHYHSAGRLFTHATVLTVQRQWRREYETEPPTRLTIKRIIDKFEAHGTICDIHKGRSGRPHTATSAASSALVLERLEHIKTLEKIQKRALKCCRKNSPLKWDTLTDRRTRIRLCALFKTYREAIIRKEYLPISYQNSRKRERSENIWVSVDESTDVSGRYVANVVVGILSKNCVGKKFVLTSEKLEKVIWVCILCRKKQELLSKTGQWINKGMAAGDAIMRRIEADLHQQPEDITPTLTTPIDKRPKLERAHSAAEKENVPLVRSGSVLRRQYSQQEQPTRRMSASDSGVDVISPSQRPIGRGREPSLDRGQSFQQPYHEDDPRYYRSELEGLMRSQQQQPYPHHHGPGLYGSDMVHGVGVSGGFRNDSLSSEQSSSMDMTSCPPAAVMRGSSGAPMMMMMPTGGGGGNSKKPKRSGSGKRRMCTIRLPPRRNNSSPSNNWWRLRDISSSRSISNPSPARTTSCGPLRNAPAAKNTTAKRIWTAFLSFSDIQRIPNLAGPVASMTSRCSEIRNKTAGRIDGYHGNCTSCCLCYASKMLRNFRTPISFKEKIA</sequence>
<feature type="region of interest" description="Disordered" evidence="1">
    <location>
        <begin position="435"/>
        <end position="508"/>
    </location>
</feature>
<feature type="region of interest" description="Disordered" evidence="1">
    <location>
        <begin position="370"/>
        <end position="420"/>
    </location>
</feature>
<dbReference type="InterPro" id="IPR039032">
    <property type="entry name" value="Rim-like"/>
</dbReference>
<dbReference type="PANTHER" id="PTHR12157:SF21">
    <property type="entry name" value="RAB3 INTERACTING MOLECULE, ISOFORM F"/>
    <property type="match status" value="1"/>
</dbReference>
<organism evidence="3 4">
    <name type="scientific">Periplaneta americana</name>
    <name type="common">American cockroach</name>
    <name type="synonym">Blatta americana</name>
    <dbReference type="NCBI Taxonomy" id="6978"/>
    <lineage>
        <taxon>Eukaryota</taxon>
        <taxon>Metazoa</taxon>
        <taxon>Ecdysozoa</taxon>
        <taxon>Arthropoda</taxon>
        <taxon>Hexapoda</taxon>
        <taxon>Insecta</taxon>
        <taxon>Pterygota</taxon>
        <taxon>Neoptera</taxon>
        <taxon>Polyneoptera</taxon>
        <taxon>Dictyoptera</taxon>
        <taxon>Blattodea</taxon>
        <taxon>Blattoidea</taxon>
        <taxon>Blattidae</taxon>
        <taxon>Blattinae</taxon>
        <taxon>Periplaneta</taxon>
    </lineage>
</organism>
<feature type="compositionally biased region" description="Low complexity" evidence="1">
    <location>
        <begin position="485"/>
        <end position="494"/>
    </location>
</feature>
<accession>A0ABQ8S4K3</accession>
<dbReference type="Proteomes" id="UP001148838">
    <property type="component" value="Unassembled WGS sequence"/>
</dbReference>
<dbReference type="PANTHER" id="PTHR12157">
    <property type="entry name" value="REGULATING SYNAPTIC MEMBRANE EXOCYTOSIS PROTEIN"/>
    <property type="match status" value="1"/>
</dbReference>
<gene>
    <name evidence="3" type="ORF">ANN_25823</name>
</gene>
<feature type="compositionally biased region" description="Low complexity" evidence="1">
    <location>
        <begin position="404"/>
        <end position="418"/>
    </location>
</feature>
<dbReference type="InterPro" id="IPR032135">
    <property type="entry name" value="DUF4817"/>
</dbReference>
<evidence type="ECO:0000313" key="3">
    <source>
        <dbReference type="EMBL" id="KAJ4428830.1"/>
    </source>
</evidence>
<proteinExistence type="predicted"/>
<comment type="caution">
    <text evidence="3">The sequence shown here is derived from an EMBL/GenBank/DDBJ whole genome shotgun (WGS) entry which is preliminary data.</text>
</comment>
<feature type="domain" description="DUF4817" evidence="2">
    <location>
        <begin position="53"/>
        <end position="85"/>
    </location>
</feature>
<feature type="compositionally biased region" description="Basic residues" evidence="1">
    <location>
        <begin position="447"/>
        <end position="460"/>
    </location>
</feature>
<feature type="region of interest" description="Disordered" evidence="1">
    <location>
        <begin position="269"/>
        <end position="357"/>
    </location>
</feature>
<dbReference type="InterPro" id="IPR013083">
    <property type="entry name" value="Znf_RING/FYVE/PHD"/>
</dbReference>
<dbReference type="EMBL" id="JAJSOF020000036">
    <property type="protein sequence ID" value="KAJ4428830.1"/>
    <property type="molecule type" value="Genomic_DNA"/>
</dbReference>
<feature type="compositionally biased region" description="Basic and acidic residues" evidence="1">
    <location>
        <begin position="278"/>
        <end position="295"/>
    </location>
</feature>
<evidence type="ECO:0000259" key="2">
    <source>
        <dbReference type="Pfam" id="PF16087"/>
    </source>
</evidence>
<name>A0ABQ8S4K3_PERAM</name>